<keyword evidence="2" id="KW-1185">Reference proteome</keyword>
<dbReference type="AlphaFoldDB" id="A0A8E2QFN6"/>
<name>A0A8E2QFN6_9GAMM</name>
<sequence>MNILTQARLALVARLQTITVANGYRTNAGTNVRTGWFSEVLEAAGVGFPLICVQKAAGLQPVAGPGAIRAAPGFSVVGAVDAGLDDYDSAIEDLQLDLLQCLLPEHGQFLRWAPPGVVSTELGPPEEFPPGNGTQVASVLIPVHLHTIINGD</sequence>
<gene>
    <name evidence="1" type="ORF">CXK95_01215</name>
</gene>
<proteinExistence type="predicted"/>
<organism evidence="1 2">
    <name type="scientific">Stutzerimonas degradans</name>
    <dbReference type="NCBI Taxonomy" id="2968968"/>
    <lineage>
        <taxon>Bacteria</taxon>
        <taxon>Pseudomonadati</taxon>
        <taxon>Pseudomonadota</taxon>
        <taxon>Gammaproteobacteria</taxon>
        <taxon>Pseudomonadales</taxon>
        <taxon>Pseudomonadaceae</taxon>
        <taxon>Stutzerimonas</taxon>
    </lineage>
</organism>
<protein>
    <submittedName>
        <fullName evidence="1">Uncharacterized protein</fullName>
    </submittedName>
</protein>
<reference evidence="1 2" key="1">
    <citation type="submission" date="2018-01" db="EMBL/GenBank/DDBJ databases">
        <title>Denitrification phenotypes of diverse strains of Pseudomonas stutzeri.</title>
        <authorList>
            <person name="Milligan D.A."/>
            <person name="Bergaust L."/>
            <person name="Bakken L.R."/>
            <person name="Frostegard A."/>
        </authorList>
    </citation>
    <scope>NUCLEOTIDE SEQUENCE [LARGE SCALE GENOMIC DNA]</scope>
    <source>
        <strain evidence="1 2">DSM 50238</strain>
    </source>
</reference>
<comment type="caution">
    <text evidence="1">The sequence shown here is derived from an EMBL/GenBank/DDBJ whole genome shotgun (WGS) entry which is preliminary data.</text>
</comment>
<dbReference type="RefSeq" id="WP_102827416.1">
    <property type="nucleotide sequence ID" value="NZ_CP065721.1"/>
</dbReference>
<evidence type="ECO:0000313" key="1">
    <source>
        <dbReference type="EMBL" id="PNF77943.1"/>
    </source>
</evidence>
<accession>A0A8E2QFN6</accession>
<dbReference type="Proteomes" id="UP000235881">
    <property type="component" value="Unassembled WGS sequence"/>
</dbReference>
<evidence type="ECO:0000313" key="2">
    <source>
        <dbReference type="Proteomes" id="UP000235881"/>
    </source>
</evidence>
<dbReference type="EMBL" id="POUK01000001">
    <property type="protein sequence ID" value="PNF77943.1"/>
    <property type="molecule type" value="Genomic_DNA"/>
</dbReference>